<sequence>MMSPGVPAAYHNHYTTHALWSMFGKPLGRNDAYAPTPVQIKFSTISNYFSTDATVFTDSRIHCNLFPLSFRVTVSLEVRCLLLYSCFSQTSFSTSPFYRYRQSSLLTRHFIQRNSTYPALFNLRSIMMLT</sequence>
<comment type="caution">
    <text evidence="1">The sequence shown here is derived from an EMBL/GenBank/DDBJ whole genome shotgun (WGS) entry which is preliminary data.</text>
</comment>
<gene>
    <name evidence="1" type="ORF">NPIL_50471</name>
</gene>
<proteinExistence type="predicted"/>
<name>A0A8X6PV39_NEPPI</name>
<evidence type="ECO:0000313" key="1">
    <source>
        <dbReference type="EMBL" id="GFT84812.1"/>
    </source>
</evidence>
<organism evidence="1 2">
    <name type="scientific">Nephila pilipes</name>
    <name type="common">Giant wood spider</name>
    <name type="synonym">Nephila maculata</name>
    <dbReference type="NCBI Taxonomy" id="299642"/>
    <lineage>
        <taxon>Eukaryota</taxon>
        <taxon>Metazoa</taxon>
        <taxon>Ecdysozoa</taxon>
        <taxon>Arthropoda</taxon>
        <taxon>Chelicerata</taxon>
        <taxon>Arachnida</taxon>
        <taxon>Araneae</taxon>
        <taxon>Araneomorphae</taxon>
        <taxon>Entelegynae</taxon>
        <taxon>Araneoidea</taxon>
        <taxon>Nephilidae</taxon>
        <taxon>Nephila</taxon>
    </lineage>
</organism>
<protein>
    <submittedName>
        <fullName evidence="1">Uncharacterized protein</fullName>
    </submittedName>
</protein>
<dbReference type="Proteomes" id="UP000887013">
    <property type="component" value="Unassembled WGS sequence"/>
</dbReference>
<reference evidence="1" key="1">
    <citation type="submission" date="2020-08" db="EMBL/GenBank/DDBJ databases">
        <title>Multicomponent nature underlies the extraordinary mechanical properties of spider dragline silk.</title>
        <authorList>
            <person name="Kono N."/>
            <person name="Nakamura H."/>
            <person name="Mori M."/>
            <person name="Yoshida Y."/>
            <person name="Ohtoshi R."/>
            <person name="Malay A.D."/>
            <person name="Moran D.A.P."/>
            <person name="Tomita M."/>
            <person name="Numata K."/>
            <person name="Arakawa K."/>
        </authorList>
    </citation>
    <scope>NUCLEOTIDE SEQUENCE</scope>
</reference>
<evidence type="ECO:0000313" key="2">
    <source>
        <dbReference type="Proteomes" id="UP000887013"/>
    </source>
</evidence>
<dbReference type="AlphaFoldDB" id="A0A8X6PV39"/>
<dbReference type="EMBL" id="BMAW01023828">
    <property type="protein sequence ID" value="GFT84812.1"/>
    <property type="molecule type" value="Genomic_DNA"/>
</dbReference>
<keyword evidence="2" id="KW-1185">Reference proteome</keyword>
<accession>A0A8X6PV39</accession>